<dbReference type="Proteomes" id="UP000053372">
    <property type="component" value="Unassembled WGS sequence"/>
</dbReference>
<dbReference type="Pfam" id="PF12804">
    <property type="entry name" value="NTP_transf_3"/>
    <property type="match status" value="1"/>
</dbReference>
<dbReference type="GO" id="GO:0016779">
    <property type="term" value="F:nucleotidyltransferase activity"/>
    <property type="evidence" value="ECO:0007669"/>
    <property type="project" value="UniProtKB-ARBA"/>
</dbReference>
<evidence type="ECO:0000259" key="1">
    <source>
        <dbReference type="Pfam" id="PF12804"/>
    </source>
</evidence>
<organism evidence="2 3">
    <name type="scientific">Mastigocoleus testarum BC008</name>
    <dbReference type="NCBI Taxonomy" id="371196"/>
    <lineage>
        <taxon>Bacteria</taxon>
        <taxon>Bacillati</taxon>
        <taxon>Cyanobacteriota</taxon>
        <taxon>Cyanophyceae</taxon>
        <taxon>Nostocales</taxon>
        <taxon>Hapalosiphonaceae</taxon>
        <taxon>Mastigocoleus</taxon>
    </lineage>
</organism>
<keyword evidence="2" id="KW-0418">Kinase</keyword>
<dbReference type="OrthoDB" id="285216at2"/>
<dbReference type="Gene3D" id="3.90.550.10">
    <property type="entry name" value="Spore Coat Polysaccharide Biosynthesis Protein SpsA, Chain A"/>
    <property type="match status" value="1"/>
</dbReference>
<gene>
    <name evidence="2" type="ORF">BC008_22330</name>
</gene>
<dbReference type="RefSeq" id="WP_036265570.1">
    <property type="nucleotide sequence ID" value="NZ_LMTZ01000105.1"/>
</dbReference>
<feature type="domain" description="MobA-like NTP transferase" evidence="1">
    <location>
        <begin position="7"/>
        <end position="167"/>
    </location>
</feature>
<sequence length="205" mass="21842">MGQIAIVILAAGRGSRFGDHSPKPLALLAGRSLISYALTAAFDSGLAPVLLVLGYGYQKVVSSVPPSVKIVHNPSWQCGIASSLKAALRVLEPYKSIEALCIGLADQPLVGAASYQHLVSAYYEGASFAVATYGGFRRNPVLLARSMWHNAMKLEGDEGAKQLMQVHPVVEVDCDGTGNPVDVDTKDELQQLETNILLPLSLELN</sequence>
<dbReference type="PANTHER" id="PTHR43777:SF1">
    <property type="entry name" value="MOLYBDENUM COFACTOR CYTIDYLYLTRANSFERASE"/>
    <property type="match status" value="1"/>
</dbReference>
<dbReference type="SUPFAM" id="SSF53448">
    <property type="entry name" value="Nucleotide-diphospho-sugar transferases"/>
    <property type="match status" value="1"/>
</dbReference>
<dbReference type="InterPro" id="IPR025877">
    <property type="entry name" value="MobA-like_NTP_Trfase"/>
</dbReference>
<proteinExistence type="predicted"/>
<dbReference type="InterPro" id="IPR029044">
    <property type="entry name" value="Nucleotide-diphossugar_trans"/>
</dbReference>
<comment type="caution">
    <text evidence="2">The sequence shown here is derived from an EMBL/GenBank/DDBJ whole genome shotgun (WGS) entry which is preliminary data.</text>
</comment>
<dbReference type="EMBL" id="LMTZ01000105">
    <property type="protein sequence ID" value="KST65716.1"/>
    <property type="molecule type" value="Genomic_DNA"/>
</dbReference>
<evidence type="ECO:0000313" key="2">
    <source>
        <dbReference type="EMBL" id="KST65716.1"/>
    </source>
</evidence>
<keyword evidence="2" id="KW-0808">Transferase</keyword>
<evidence type="ECO:0000313" key="3">
    <source>
        <dbReference type="Proteomes" id="UP000053372"/>
    </source>
</evidence>
<dbReference type="AlphaFoldDB" id="A0A0V7ZM24"/>
<keyword evidence="3" id="KW-1185">Reference proteome</keyword>
<dbReference type="GO" id="GO:0016301">
    <property type="term" value="F:kinase activity"/>
    <property type="evidence" value="ECO:0007669"/>
    <property type="project" value="UniProtKB-KW"/>
</dbReference>
<protein>
    <submittedName>
        <fullName evidence="2">4-diphosphocytidyl-2C-methyl-D-erythritol kinase</fullName>
    </submittedName>
</protein>
<reference evidence="2 3" key="1">
    <citation type="journal article" date="2015" name="Genome Announc.">
        <title>Draft Genome of the Euendolithic (true boring) Cyanobacterium Mastigocoleus testarum strain BC008.</title>
        <authorList>
            <person name="Guida B.S."/>
            <person name="Garcia-Pichel F."/>
        </authorList>
    </citation>
    <scope>NUCLEOTIDE SEQUENCE [LARGE SCALE GENOMIC DNA]</scope>
    <source>
        <strain evidence="2 3">BC008</strain>
    </source>
</reference>
<name>A0A0V7ZM24_9CYAN</name>
<dbReference type="CDD" id="cd04182">
    <property type="entry name" value="GT_2_like_f"/>
    <property type="match status" value="1"/>
</dbReference>
<accession>A0A0V7ZM24</accession>
<dbReference type="PANTHER" id="PTHR43777">
    <property type="entry name" value="MOLYBDENUM COFACTOR CYTIDYLYLTRANSFERASE"/>
    <property type="match status" value="1"/>
</dbReference>